<dbReference type="SUPFAM" id="SSF46785">
    <property type="entry name" value="Winged helix' DNA-binding domain"/>
    <property type="match status" value="1"/>
</dbReference>
<evidence type="ECO:0000259" key="8">
    <source>
        <dbReference type="PROSITE" id="PS50931"/>
    </source>
</evidence>
<dbReference type="InterPro" id="IPR000847">
    <property type="entry name" value="LysR_HTH_N"/>
</dbReference>
<sequence length="296" mass="32087">MGIDRLTGLIAFARAGSLGSYTAAARSLSISPSAVSKSIQRLEKQLGVSLFARTTRSLTLTPEGRDLHERALRLLHDAEEIEQAAKAARTEPAGTLRIAASLPIGLHVIAPVLPQFRRLHPKVNIDLRLSDHMVDLIEGGFDVAVRIGDLADSRLLSRRLLPHRLCCYASPEYLAGRGPPTHPDQLAEHETVSLRYQSSGQLFRWPFRVGDREIEIVPSSGIIVDASEAVLATIAAGSGIGMATSFMASAWVRRGALVPVLADYAVDRHNITALWPESRRSNPAVRAFLNTLAALS</sequence>
<organism evidence="9 10">
    <name type="scientific">Rhizobium soli</name>
    <dbReference type="NCBI Taxonomy" id="424798"/>
    <lineage>
        <taxon>Bacteria</taxon>
        <taxon>Pseudomonadati</taxon>
        <taxon>Pseudomonadota</taxon>
        <taxon>Alphaproteobacteria</taxon>
        <taxon>Hyphomicrobiales</taxon>
        <taxon>Rhizobiaceae</taxon>
        <taxon>Rhizobium/Agrobacterium group</taxon>
        <taxon>Rhizobium</taxon>
    </lineage>
</organism>
<evidence type="ECO:0000256" key="1">
    <source>
        <dbReference type="ARBA" id="ARBA00009437"/>
    </source>
</evidence>
<reference evidence="9 10" key="1">
    <citation type="submission" date="2020-08" db="EMBL/GenBank/DDBJ databases">
        <title>The Agave Microbiome: Exploring the role of microbial communities in plant adaptations to desert environments.</title>
        <authorList>
            <person name="Partida-Martinez L.P."/>
        </authorList>
    </citation>
    <scope>NUCLEOTIDE SEQUENCE [LARGE SCALE GENOMIC DNA]</scope>
    <source>
        <strain evidence="9 10">AS3.12</strain>
    </source>
</reference>
<keyword evidence="2" id="KW-0805">Transcription regulation</keyword>
<evidence type="ECO:0000256" key="3">
    <source>
        <dbReference type="ARBA" id="ARBA00023125"/>
    </source>
</evidence>
<dbReference type="AlphaFoldDB" id="A0A7X0JGM4"/>
<dbReference type="SUPFAM" id="SSF53850">
    <property type="entry name" value="Periplasmic binding protein-like II"/>
    <property type="match status" value="1"/>
</dbReference>
<dbReference type="PRINTS" id="PR00039">
    <property type="entry name" value="HTHLYSR"/>
</dbReference>
<dbReference type="InterPro" id="IPR005119">
    <property type="entry name" value="LysR_subst-bd"/>
</dbReference>
<dbReference type="FunFam" id="1.10.10.10:FF:000001">
    <property type="entry name" value="LysR family transcriptional regulator"/>
    <property type="match status" value="1"/>
</dbReference>
<accession>A0A7X0JGM4</accession>
<protein>
    <recommendedName>
        <fullName evidence="6">HTH-type transcriptional regulator TtuA</fullName>
    </recommendedName>
    <alternativeName>
        <fullName evidence="7">Tartrate utilization transcriptional regulator</fullName>
    </alternativeName>
</protein>
<dbReference type="Gene3D" id="1.10.10.10">
    <property type="entry name" value="Winged helix-like DNA-binding domain superfamily/Winged helix DNA-binding domain"/>
    <property type="match status" value="1"/>
</dbReference>
<keyword evidence="3 9" id="KW-0238">DNA-binding</keyword>
<name>A0A7X0JGM4_9HYPH</name>
<dbReference type="PANTHER" id="PTHR30537">
    <property type="entry name" value="HTH-TYPE TRANSCRIPTIONAL REGULATOR"/>
    <property type="match status" value="1"/>
</dbReference>
<evidence type="ECO:0000256" key="7">
    <source>
        <dbReference type="ARBA" id="ARBA00083243"/>
    </source>
</evidence>
<dbReference type="EMBL" id="JACHBU010000001">
    <property type="protein sequence ID" value="MBB6507231.1"/>
    <property type="molecule type" value="Genomic_DNA"/>
</dbReference>
<evidence type="ECO:0000256" key="5">
    <source>
        <dbReference type="ARBA" id="ARBA00054626"/>
    </source>
</evidence>
<dbReference type="CDD" id="cd08422">
    <property type="entry name" value="PBP2_CrgA_like"/>
    <property type="match status" value="1"/>
</dbReference>
<dbReference type="Pfam" id="PF00126">
    <property type="entry name" value="HTH_1"/>
    <property type="match status" value="1"/>
</dbReference>
<evidence type="ECO:0000313" key="9">
    <source>
        <dbReference type="EMBL" id="MBB6507231.1"/>
    </source>
</evidence>
<proteinExistence type="inferred from homology"/>
<evidence type="ECO:0000256" key="4">
    <source>
        <dbReference type="ARBA" id="ARBA00023163"/>
    </source>
</evidence>
<dbReference type="Pfam" id="PF03466">
    <property type="entry name" value="LysR_substrate"/>
    <property type="match status" value="1"/>
</dbReference>
<dbReference type="PANTHER" id="PTHR30537:SF5">
    <property type="entry name" value="HTH-TYPE TRANSCRIPTIONAL ACTIVATOR TTDR-RELATED"/>
    <property type="match status" value="1"/>
</dbReference>
<keyword evidence="10" id="KW-1185">Reference proteome</keyword>
<dbReference type="InterPro" id="IPR058163">
    <property type="entry name" value="LysR-type_TF_proteobact-type"/>
</dbReference>
<dbReference type="GO" id="GO:0003700">
    <property type="term" value="F:DNA-binding transcription factor activity"/>
    <property type="evidence" value="ECO:0007669"/>
    <property type="project" value="InterPro"/>
</dbReference>
<dbReference type="Gene3D" id="3.40.190.290">
    <property type="match status" value="1"/>
</dbReference>
<gene>
    <name evidence="9" type="ORF">F4695_000550</name>
</gene>
<dbReference type="Proteomes" id="UP000585437">
    <property type="component" value="Unassembled WGS sequence"/>
</dbReference>
<dbReference type="GO" id="GO:0003677">
    <property type="term" value="F:DNA binding"/>
    <property type="evidence" value="ECO:0007669"/>
    <property type="project" value="UniProtKB-KW"/>
</dbReference>
<comment type="function">
    <text evidence="5">Transcriptional regulator of the ttuABCDE tartrate utilization operon.</text>
</comment>
<dbReference type="InterPro" id="IPR036390">
    <property type="entry name" value="WH_DNA-bd_sf"/>
</dbReference>
<evidence type="ECO:0000256" key="6">
    <source>
        <dbReference type="ARBA" id="ARBA00067332"/>
    </source>
</evidence>
<keyword evidence="4" id="KW-0804">Transcription</keyword>
<evidence type="ECO:0000256" key="2">
    <source>
        <dbReference type="ARBA" id="ARBA00023015"/>
    </source>
</evidence>
<feature type="domain" description="HTH lysR-type" evidence="8">
    <location>
        <begin position="4"/>
        <end position="61"/>
    </location>
</feature>
<dbReference type="PROSITE" id="PS50931">
    <property type="entry name" value="HTH_LYSR"/>
    <property type="match status" value="1"/>
</dbReference>
<dbReference type="InterPro" id="IPR036388">
    <property type="entry name" value="WH-like_DNA-bd_sf"/>
</dbReference>
<comment type="similarity">
    <text evidence="1">Belongs to the LysR transcriptional regulatory family.</text>
</comment>
<comment type="caution">
    <text evidence="9">The sequence shown here is derived from an EMBL/GenBank/DDBJ whole genome shotgun (WGS) entry which is preliminary data.</text>
</comment>
<evidence type="ECO:0000313" key="10">
    <source>
        <dbReference type="Proteomes" id="UP000585437"/>
    </source>
</evidence>